<keyword evidence="4" id="KW-0346">Stress response</keyword>
<dbReference type="OrthoDB" id="198277at2157"/>
<dbReference type="PANTHER" id="PTHR11527">
    <property type="entry name" value="HEAT-SHOCK PROTEIN 20 FAMILY MEMBER"/>
    <property type="match status" value="1"/>
</dbReference>
<accession>Q2FQN2</accession>
<dbReference type="Proteomes" id="UP000001941">
    <property type="component" value="Chromosome"/>
</dbReference>
<evidence type="ECO:0000313" key="4">
    <source>
        <dbReference type="EMBL" id="ABD39930.1"/>
    </source>
</evidence>
<evidence type="ECO:0000259" key="3">
    <source>
        <dbReference type="PROSITE" id="PS01031"/>
    </source>
</evidence>
<evidence type="ECO:0000256" key="2">
    <source>
        <dbReference type="RuleBase" id="RU003616"/>
    </source>
</evidence>
<proteinExistence type="inferred from homology"/>
<dbReference type="PROSITE" id="PS01031">
    <property type="entry name" value="SHSP"/>
    <property type="match status" value="1"/>
</dbReference>
<dbReference type="AlphaFoldDB" id="Q2FQN2"/>
<dbReference type="InParanoid" id="Q2FQN2"/>
<dbReference type="RefSeq" id="WP_011447226.1">
    <property type="nucleotide sequence ID" value="NC_007796.1"/>
</dbReference>
<dbReference type="SUPFAM" id="SSF49764">
    <property type="entry name" value="HSP20-like chaperones"/>
    <property type="match status" value="1"/>
</dbReference>
<dbReference type="InterPro" id="IPR002068">
    <property type="entry name" value="A-crystallin/Hsp20_dom"/>
</dbReference>
<dbReference type="InterPro" id="IPR031107">
    <property type="entry name" value="Small_HSP"/>
</dbReference>
<gene>
    <name evidence="4" type="ordered locus">Mhun_0154</name>
</gene>
<keyword evidence="5" id="KW-1185">Reference proteome</keyword>
<dbReference type="Gene3D" id="2.60.40.790">
    <property type="match status" value="1"/>
</dbReference>
<dbReference type="InterPro" id="IPR008978">
    <property type="entry name" value="HSP20-like_chaperone"/>
</dbReference>
<dbReference type="STRING" id="323259.Mhun_0154"/>
<dbReference type="EMBL" id="CP000254">
    <property type="protein sequence ID" value="ABD39930.1"/>
    <property type="molecule type" value="Genomic_DNA"/>
</dbReference>
<dbReference type="EnsemblBacteria" id="ABD39930">
    <property type="protein sequence ID" value="ABD39930"/>
    <property type="gene ID" value="Mhun_0154"/>
</dbReference>
<dbReference type="Pfam" id="PF00011">
    <property type="entry name" value="HSP20"/>
    <property type="match status" value="1"/>
</dbReference>
<evidence type="ECO:0000256" key="1">
    <source>
        <dbReference type="PROSITE-ProRule" id="PRU00285"/>
    </source>
</evidence>
<dbReference type="HOGENOM" id="CLU_046737_12_0_2"/>
<name>Q2FQN2_METHJ</name>
<sequence>MAIIKRDPFHMFRGELDNMFAEMENRFQSLLPSYPAYSQRGRELSPVFSGGFTVDVKQQDDQVIAKADLPGCNKEDVKIRLVRPNLLQISCQRTDEKEQEDKDFFIRERFYGSVSRSVPLPVEVLEEGAQAKFENGVLEVIFKRAEKESGGDIPIQ</sequence>
<comment type="similarity">
    <text evidence="1 2">Belongs to the small heat shock protein (HSP20) family.</text>
</comment>
<protein>
    <submittedName>
        <fullName evidence="4">Heat shock protein Hsp20</fullName>
    </submittedName>
</protein>
<feature type="domain" description="SHSP" evidence="3">
    <location>
        <begin position="45"/>
        <end position="156"/>
    </location>
</feature>
<reference evidence="5" key="1">
    <citation type="journal article" date="2016" name="Stand. Genomic Sci.">
        <title>Complete genome sequence of Methanospirillum hungatei type strain JF1.</title>
        <authorList>
            <person name="Gunsalus R.P."/>
            <person name="Cook L.E."/>
            <person name="Crable B."/>
            <person name="Rohlin L."/>
            <person name="McDonald E."/>
            <person name="Mouttaki H."/>
            <person name="Sieber J.R."/>
            <person name="Poweleit N."/>
            <person name="Zhou H."/>
            <person name="Lapidus A.L."/>
            <person name="Daligault H.E."/>
            <person name="Land M."/>
            <person name="Gilna P."/>
            <person name="Ivanova N."/>
            <person name="Kyrpides N."/>
            <person name="Culley D.E."/>
            <person name="McInerney M.J."/>
        </authorList>
    </citation>
    <scope>NUCLEOTIDE SEQUENCE [LARGE SCALE GENOMIC DNA]</scope>
    <source>
        <strain evidence="5">ATCC 27890 / DSM 864 / NBRC 100397 / JF-1</strain>
    </source>
</reference>
<dbReference type="GeneID" id="3925061"/>
<dbReference type="KEGG" id="mhu:Mhun_0154"/>
<evidence type="ECO:0000313" key="5">
    <source>
        <dbReference type="Proteomes" id="UP000001941"/>
    </source>
</evidence>
<dbReference type="eggNOG" id="arCOG01832">
    <property type="taxonomic scope" value="Archaea"/>
</dbReference>
<organism evidence="4 5">
    <name type="scientific">Methanospirillum hungatei JF-1 (strain ATCC 27890 / DSM 864 / NBRC 100397 / JF-1)</name>
    <dbReference type="NCBI Taxonomy" id="323259"/>
    <lineage>
        <taxon>Archaea</taxon>
        <taxon>Methanobacteriati</taxon>
        <taxon>Methanobacteriota</taxon>
        <taxon>Stenosarchaea group</taxon>
        <taxon>Methanomicrobia</taxon>
        <taxon>Methanomicrobiales</taxon>
        <taxon>Methanospirillaceae</taxon>
        <taxon>Methanospirillum</taxon>
    </lineage>
</organism>